<feature type="transmembrane region" description="Helical" evidence="1">
    <location>
        <begin position="42"/>
        <end position="64"/>
    </location>
</feature>
<keyword evidence="1" id="KW-1133">Transmembrane helix</keyword>
<keyword evidence="1" id="KW-0472">Membrane</keyword>
<evidence type="ECO:0008006" key="4">
    <source>
        <dbReference type="Google" id="ProtNLM"/>
    </source>
</evidence>
<dbReference type="EMBL" id="QGDI01000014">
    <property type="protein sequence ID" value="PWJ10369.1"/>
    <property type="molecule type" value="Genomic_DNA"/>
</dbReference>
<dbReference type="RefSeq" id="WP_109727696.1">
    <property type="nucleotide sequence ID" value="NZ_QGDI01000014.1"/>
</dbReference>
<protein>
    <recommendedName>
        <fullName evidence="4">PH domain-containing protein</fullName>
    </recommendedName>
</protein>
<accession>A0A315XVV0</accession>
<keyword evidence="1" id="KW-0812">Transmembrane</keyword>
<evidence type="ECO:0000313" key="3">
    <source>
        <dbReference type="Proteomes" id="UP000245720"/>
    </source>
</evidence>
<name>A0A315XVV0_RUMFL</name>
<gene>
    <name evidence="2" type="ORF">IE37_03007</name>
</gene>
<dbReference type="OrthoDB" id="10009550at2"/>
<dbReference type="Proteomes" id="UP000245720">
    <property type="component" value="Unassembled WGS sequence"/>
</dbReference>
<proteinExistence type="predicted"/>
<organism evidence="2 3">
    <name type="scientific">Ruminococcus flavefaciens</name>
    <dbReference type="NCBI Taxonomy" id="1265"/>
    <lineage>
        <taxon>Bacteria</taxon>
        <taxon>Bacillati</taxon>
        <taxon>Bacillota</taxon>
        <taxon>Clostridia</taxon>
        <taxon>Eubacteriales</taxon>
        <taxon>Oscillospiraceae</taxon>
        <taxon>Ruminococcus</taxon>
    </lineage>
</organism>
<dbReference type="AlphaFoldDB" id="A0A315XVV0"/>
<evidence type="ECO:0000256" key="1">
    <source>
        <dbReference type="SAM" id="Phobius"/>
    </source>
</evidence>
<feature type="transmembrane region" description="Helical" evidence="1">
    <location>
        <begin position="76"/>
        <end position="95"/>
    </location>
</feature>
<reference evidence="2 3" key="1">
    <citation type="submission" date="2018-05" db="EMBL/GenBank/DDBJ databases">
        <title>The Hungate 1000. A catalogue of reference genomes from the rumen microbiome.</title>
        <authorList>
            <person name="Kelly W."/>
        </authorList>
    </citation>
    <scope>NUCLEOTIDE SEQUENCE [LARGE SCALE GENOMIC DNA]</scope>
    <source>
        <strain evidence="2 3">SAb67</strain>
    </source>
</reference>
<comment type="caution">
    <text evidence="2">The sequence shown here is derived from an EMBL/GenBank/DDBJ whole genome shotgun (WGS) entry which is preliminary data.</text>
</comment>
<evidence type="ECO:0000313" key="2">
    <source>
        <dbReference type="EMBL" id="PWJ10369.1"/>
    </source>
</evidence>
<sequence length="209" mass="23397">MAENSGISHEYESYELEMTFRGLLLPDEELIWCARSHKKINLFVLSLMWNFGISYVVVGVFFIILAVREKRPASDMILHCSVMSLFIITGLVYLIKTIKSRKRRIKKGKYALTDKRVIAITGKNVSSIDLTEICRISIEKTAPAVGHITIYRASGPFGGSSVGAVFCSIKGPLHIDDIIRKQIETARKKAGIPEIEIEGQSFRQMTAGM</sequence>